<dbReference type="Proteomes" id="UP000815260">
    <property type="component" value="Chromosome 5B"/>
</dbReference>
<dbReference type="EMBL" id="CM022224">
    <property type="protein sequence ID" value="KAF7063525.1"/>
    <property type="molecule type" value="Genomic_DNA"/>
</dbReference>
<protein>
    <submittedName>
        <fullName evidence="1">Uncharacterized protein</fullName>
    </submittedName>
</protein>
<feature type="non-terminal residue" evidence="1">
    <location>
        <position position="19"/>
    </location>
</feature>
<reference evidence="1" key="1">
    <citation type="journal article" date="2017" name="Gigascience">
        <title>The first near-complete assembly of the hexaploid bread wheat genome, Triticum aestivum.</title>
        <authorList>
            <person name="Zimin A.V."/>
            <person name="Puiu D."/>
            <person name="Hall R."/>
            <person name="Kingan S."/>
            <person name="Clavijo B.J."/>
            <person name="Salzberg S.L."/>
        </authorList>
    </citation>
    <scope>NUCLEOTIDE SEQUENCE</scope>
    <source>
        <tissue evidence="1">Leaf</tissue>
    </source>
</reference>
<dbReference type="AlphaFoldDB" id="A0A9R1HE63"/>
<evidence type="ECO:0000313" key="1">
    <source>
        <dbReference type="EMBL" id="KAF7063525.1"/>
    </source>
</evidence>
<name>A0A9R1HE63_WHEAT</name>
<feature type="non-terminal residue" evidence="1">
    <location>
        <position position="1"/>
    </location>
</feature>
<proteinExistence type="predicted"/>
<organism evidence="1">
    <name type="scientific">Triticum aestivum</name>
    <name type="common">Wheat</name>
    <dbReference type="NCBI Taxonomy" id="4565"/>
    <lineage>
        <taxon>Eukaryota</taxon>
        <taxon>Viridiplantae</taxon>
        <taxon>Streptophyta</taxon>
        <taxon>Embryophyta</taxon>
        <taxon>Tracheophyta</taxon>
        <taxon>Spermatophyta</taxon>
        <taxon>Magnoliopsida</taxon>
        <taxon>Liliopsida</taxon>
        <taxon>Poales</taxon>
        <taxon>Poaceae</taxon>
        <taxon>BOP clade</taxon>
        <taxon>Pooideae</taxon>
        <taxon>Triticodae</taxon>
        <taxon>Triticeae</taxon>
        <taxon>Triticinae</taxon>
        <taxon>Triticum</taxon>
    </lineage>
</organism>
<accession>A0A9R1HE63</accession>
<reference evidence="1" key="2">
    <citation type="submission" date="2020-03" db="EMBL/GenBank/DDBJ databases">
        <title>The second near-complete assembly of the hexaploid bread wheat (Triticum aestivum) genome.</title>
        <authorList>
            <person name="Zimin A.V."/>
            <person name="Puiu D."/>
            <person name="Shumante A."/>
            <person name="Alonge M."/>
            <person name="Salzberg S.L."/>
        </authorList>
    </citation>
    <scope>NUCLEOTIDE SEQUENCE</scope>
    <source>
        <tissue evidence="1">Leaf</tissue>
    </source>
</reference>
<sequence>PRRLTPSIPCSSCSSTKSR</sequence>
<comment type="caution">
    <text evidence="1">The sequence shown here is derived from an EMBL/GenBank/DDBJ whole genome shotgun (WGS) entry which is preliminary data.</text>
</comment>
<gene>
    <name evidence="1" type="ORF">CFC21_070041</name>
</gene>